<protein>
    <submittedName>
        <fullName evidence="7">Aconitate hydratase 2/2-methylisocitrate dehydratase</fullName>
    </submittedName>
</protein>
<dbReference type="GO" id="GO:0005829">
    <property type="term" value="C:cytosol"/>
    <property type="evidence" value="ECO:0007669"/>
    <property type="project" value="TreeGrafter"/>
</dbReference>
<dbReference type="OrthoDB" id="9758061at2"/>
<name>A0A2T0VX48_9RHOB</name>
<keyword evidence="1" id="KW-0479">Metal-binding</keyword>
<dbReference type="InterPro" id="IPR050926">
    <property type="entry name" value="Aconitase/IPM_isomerase"/>
</dbReference>
<evidence type="ECO:0000256" key="3">
    <source>
        <dbReference type="ARBA" id="ARBA00023014"/>
    </source>
</evidence>
<feature type="domain" description="Aconitase/3-isopropylmalate dehydratase large subunit alpha/beta/alpha" evidence="4">
    <location>
        <begin position="432"/>
        <end position="895"/>
    </location>
</feature>
<proteinExistence type="predicted"/>
<dbReference type="GO" id="GO:0003994">
    <property type="term" value="F:aconitate hydratase activity"/>
    <property type="evidence" value="ECO:0007669"/>
    <property type="project" value="InterPro"/>
</dbReference>
<dbReference type="InterPro" id="IPR001030">
    <property type="entry name" value="Acoase/IPM_deHydtase_lsu_aba"/>
</dbReference>
<dbReference type="GO" id="GO:0006099">
    <property type="term" value="P:tricarboxylic acid cycle"/>
    <property type="evidence" value="ECO:0007669"/>
    <property type="project" value="InterPro"/>
</dbReference>
<comment type="caution">
    <text evidence="7">The sequence shown here is derived from an EMBL/GenBank/DDBJ whole genome shotgun (WGS) entry which is preliminary data.</text>
</comment>
<keyword evidence="2" id="KW-0408">Iron</keyword>
<dbReference type="Proteomes" id="UP000238007">
    <property type="component" value="Unassembled WGS sequence"/>
</dbReference>
<accession>A0A2T0VX48</accession>
<dbReference type="AlphaFoldDB" id="A0A2T0VX48"/>
<dbReference type="GO" id="GO:0047456">
    <property type="term" value="F:2-methylisocitrate dehydratase activity"/>
    <property type="evidence" value="ECO:0007669"/>
    <property type="project" value="TreeGrafter"/>
</dbReference>
<dbReference type="GO" id="GO:0051539">
    <property type="term" value="F:4 iron, 4 sulfur cluster binding"/>
    <property type="evidence" value="ECO:0007669"/>
    <property type="project" value="TreeGrafter"/>
</dbReference>
<dbReference type="Gene3D" id="1.25.40.310">
    <property type="entry name" value="Aconitate B, HEAT-like domain"/>
    <property type="match status" value="1"/>
</dbReference>
<keyword evidence="3" id="KW-0411">Iron-sulfur</keyword>
<dbReference type="SUPFAM" id="SSF52016">
    <property type="entry name" value="LeuD/IlvD-like"/>
    <property type="match status" value="1"/>
</dbReference>
<reference evidence="7 8" key="1">
    <citation type="submission" date="2018-03" db="EMBL/GenBank/DDBJ databases">
        <title>Genomic Encyclopedia of Archaeal and Bacterial Type Strains, Phase II (KMG-II): from individual species to whole genera.</title>
        <authorList>
            <person name="Goeker M."/>
        </authorList>
    </citation>
    <scope>NUCLEOTIDE SEQUENCE [LARGE SCALE GENOMIC DNA]</scope>
    <source>
        <strain evidence="7 8">DSM 101533</strain>
    </source>
</reference>
<evidence type="ECO:0000259" key="4">
    <source>
        <dbReference type="Pfam" id="PF00330"/>
    </source>
</evidence>
<dbReference type="Pfam" id="PF06434">
    <property type="entry name" value="Aconitase_2_N"/>
    <property type="match status" value="1"/>
</dbReference>
<dbReference type="Gene3D" id="3.40.1060.10">
    <property type="entry name" value="Aconitase, Domain 2"/>
    <property type="match status" value="1"/>
</dbReference>
<dbReference type="Gene3D" id="3.30.499.10">
    <property type="entry name" value="Aconitase, domain 3"/>
    <property type="match status" value="2"/>
</dbReference>
<keyword evidence="8" id="KW-1185">Reference proteome</keyword>
<dbReference type="RefSeq" id="WP_106358250.1">
    <property type="nucleotide sequence ID" value="NZ_PVTP01000008.1"/>
</dbReference>
<dbReference type="InterPro" id="IPR036288">
    <property type="entry name" value="Aconitase_B_HEAT-like_dom_sf"/>
</dbReference>
<evidence type="ECO:0000313" key="8">
    <source>
        <dbReference type="Proteomes" id="UP000238007"/>
    </source>
</evidence>
<dbReference type="SUPFAM" id="SSF53732">
    <property type="entry name" value="Aconitase iron-sulfur domain"/>
    <property type="match status" value="1"/>
</dbReference>
<dbReference type="InterPro" id="IPR015932">
    <property type="entry name" value="Aconitase_dom2"/>
</dbReference>
<dbReference type="Pfam" id="PF00330">
    <property type="entry name" value="Aconitase"/>
    <property type="match status" value="1"/>
</dbReference>
<dbReference type="PANTHER" id="PTHR43160:SF4">
    <property type="entry name" value="ACONITATE HYDRATASE B"/>
    <property type="match status" value="1"/>
</dbReference>
<feature type="domain" description="Aconitase B HEAT-like" evidence="6">
    <location>
        <begin position="6"/>
        <end position="162"/>
    </location>
</feature>
<dbReference type="GO" id="GO:0019629">
    <property type="term" value="P:propionate catabolic process, 2-methylcitrate cycle"/>
    <property type="evidence" value="ECO:0007669"/>
    <property type="project" value="TreeGrafter"/>
</dbReference>
<dbReference type="InterPro" id="IPR015933">
    <property type="entry name" value="Aconitase_B_HEAT-like_dom"/>
</dbReference>
<evidence type="ECO:0000256" key="2">
    <source>
        <dbReference type="ARBA" id="ARBA00023004"/>
    </source>
</evidence>
<dbReference type="PANTHER" id="PTHR43160">
    <property type="entry name" value="ACONITATE HYDRATASE B"/>
    <property type="match status" value="1"/>
</dbReference>
<dbReference type="Gene3D" id="3.20.19.10">
    <property type="entry name" value="Aconitase, domain 4"/>
    <property type="match status" value="1"/>
</dbReference>
<dbReference type="InterPro" id="IPR015929">
    <property type="entry name" value="Aconitase_B_swivel"/>
</dbReference>
<organism evidence="7 8">
    <name type="scientific">Yoonia maritima</name>
    <dbReference type="NCBI Taxonomy" id="1435347"/>
    <lineage>
        <taxon>Bacteria</taxon>
        <taxon>Pseudomonadati</taxon>
        <taxon>Pseudomonadota</taxon>
        <taxon>Alphaproteobacteria</taxon>
        <taxon>Rhodobacterales</taxon>
        <taxon>Paracoccaceae</taxon>
        <taxon>Yoonia</taxon>
    </lineage>
</organism>
<evidence type="ECO:0000256" key="1">
    <source>
        <dbReference type="ARBA" id="ARBA00022723"/>
    </source>
</evidence>
<dbReference type="SUPFAM" id="SSF74778">
    <property type="entry name" value="Aconitase B, N-terminal domain"/>
    <property type="match status" value="1"/>
</dbReference>
<feature type="domain" description="Aconitase B swivel" evidence="5">
    <location>
        <begin position="178"/>
        <end position="407"/>
    </location>
</feature>
<evidence type="ECO:0000259" key="6">
    <source>
        <dbReference type="Pfam" id="PF11791"/>
    </source>
</evidence>
<dbReference type="GO" id="GO:0046872">
    <property type="term" value="F:metal ion binding"/>
    <property type="evidence" value="ECO:0007669"/>
    <property type="project" value="UniProtKB-KW"/>
</dbReference>
<dbReference type="InterPro" id="IPR036008">
    <property type="entry name" value="Aconitase_4Fe-4S_dom"/>
</dbReference>
<evidence type="ECO:0000259" key="5">
    <source>
        <dbReference type="Pfam" id="PF06434"/>
    </source>
</evidence>
<gene>
    <name evidence="7" type="ORF">CLV80_10866</name>
</gene>
<evidence type="ECO:0000313" key="7">
    <source>
        <dbReference type="EMBL" id="PRY76602.1"/>
    </source>
</evidence>
<dbReference type="InterPro" id="IPR015931">
    <property type="entry name" value="Acnase/IPM_dHydase_lsu_aba_1/3"/>
</dbReference>
<dbReference type="EMBL" id="PVTP01000008">
    <property type="protein sequence ID" value="PRY76602.1"/>
    <property type="molecule type" value="Genomic_DNA"/>
</dbReference>
<sequence length="930" mass="100906">MSLYTEYLTEIETRKKQSLHPKPIEDGALVKEIIAQIKDADNAHRADSLKFFIYNTLPGTTSAAGEKAAFLKDIILGDVVVDEITPTFAFELLSHMKGGPSVEALLDLALGDDLDIAKQAADVLKTQVFLYEADTDRLKAAYDAGNAVATDILNSYAAAEFFTKLPDIEEEIKVVTYIAGEGDISTDLLSPGNQAHSRSDRELHGKCMITPEAQVEIQELQKQHPDARVMLIAEKGTMGVGSSRMSGVNNVALWTGKPTSPYIPFVNNAPVVAGTNGISPIFLTTVGVTGGIGIDLKNWVKKLDSDGNPILNNDDNPILEQKYSVETGTILTINTKEKKLYNDAGDQELVDMSSSFTPQKVEFMKAGGSYAIVFGKKLQSFASETLGLELKSAYAPSKEIHHEGQGLTAVEKIFNANALGVTPGTVLHAGSDARVKVNIVGSQDTTGLMTSQELEAMAATVLSPTVDGAYQSGCHTASVWDFKAQENTPKLMKFMHNFGLITARDPKGVYHSMTDVIHKVLNDITVDDWAIIIGGDSHTRMSKGVAFGADSGTVALALATGEATMPIPESVKVTFKGKMADHMDFRDVVHATQLQMLKQFGDNVFQGRIIEVHLGTLLADQAFTFTDWTAEMKAKASICISEDDTLIESLEIAKHRIQIMIEKGMENDANMLQGLIDIADKRIAEIKSGAKPALTADDNAKYFAEVVVNLDEINEPMIADPDVSNADVSKRYTHDTIRPISYYKAEKKVDLGFVGSCMVHKGDVKIVAQMLRNLEKAQGEVTFKAPLVVAAPTYNIIDELKEEGDWSVLQKYSGFEFDDSAPKNTARTEYENILYLERPGCNLCMGNQEKAAKGDTVLATSTRLFKGRVVEDADGKTGESLLASTPVVVLSAILGRTPTVEEYITAVEGIDLTKFAPPLEKPAGTLSAHF</sequence>
<dbReference type="NCBIfam" id="NF006690">
    <property type="entry name" value="PRK09238.1"/>
    <property type="match status" value="1"/>
</dbReference>
<dbReference type="InterPro" id="IPR015928">
    <property type="entry name" value="Aconitase/3IPM_dehydase_swvl"/>
</dbReference>
<dbReference type="Pfam" id="PF11791">
    <property type="entry name" value="Aconitase_B_N"/>
    <property type="match status" value="1"/>
</dbReference>